<keyword evidence="3" id="KW-1185">Reference proteome</keyword>
<dbReference type="Pfam" id="PF06904">
    <property type="entry name" value="Extensin-like_C"/>
    <property type="match status" value="1"/>
</dbReference>
<proteinExistence type="predicted"/>
<reference evidence="2 3" key="1">
    <citation type="submission" date="2019-03" db="EMBL/GenBank/DDBJ databases">
        <title>Genomic Encyclopedia of Archaeal and Bacterial Type Strains, Phase II (KMG-II): from individual species to whole genera.</title>
        <authorList>
            <person name="Goeker M."/>
        </authorList>
    </citation>
    <scope>NUCLEOTIDE SEQUENCE [LARGE SCALE GENOMIC DNA]</scope>
    <source>
        <strain evidence="2 3">DSM 24323</strain>
    </source>
</reference>
<accession>A0A4R7JAS9</accession>
<organism evidence="2 3">
    <name type="scientific">Naumannella halotolerans</name>
    <dbReference type="NCBI Taxonomy" id="993414"/>
    <lineage>
        <taxon>Bacteria</taxon>
        <taxon>Bacillati</taxon>
        <taxon>Actinomycetota</taxon>
        <taxon>Actinomycetes</taxon>
        <taxon>Propionibacteriales</taxon>
        <taxon>Propionibacteriaceae</taxon>
        <taxon>Naumannella</taxon>
    </lineage>
</organism>
<evidence type="ECO:0000259" key="1">
    <source>
        <dbReference type="Pfam" id="PF06904"/>
    </source>
</evidence>
<name>A0A4R7JAS9_9ACTN</name>
<dbReference type="AlphaFoldDB" id="A0A4R7JAS9"/>
<dbReference type="InterPro" id="IPR009683">
    <property type="entry name" value="Extensin-like_C"/>
</dbReference>
<comment type="caution">
    <text evidence="2">The sequence shown here is derived from an EMBL/GenBank/DDBJ whole genome shotgun (WGS) entry which is preliminary data.</text>
</comment>
<evidence type="ECO:0000313" key="2">
    <source>
        <dbReference type="EMBL" id="TDT34026.1"/>
    </source>
</evidence>
<protein>
    <submittedName>
        <fullName evidence="2">Extensin-like protein</fullName>
    </submittedName>
</protein>
<dbReference type="EMBL" id="SOAW01000001">
    <property type="protein sequence ID" value="TDT34026.1"/>
    <property type="molecule type" value="Genomic_DNA"/>
</dbReference>
<feature type="domain" description="Extensin-like C-terminal" evidence="1">
    <location>
        <begin position="91"/>
        <end position="168"/>
    </location>
</feature>
<gene>
    <name evidence="2" type="ORF">CLV29_1671</name>
</gene>
<evidence type="ECO:0000313" key="3">
    <source>
        <dbReference type="Proteomes" id="UP000295371"/>
    </source>
</evidence>
<dbReference type="Proteomes" id="UP000295371">
    <property type="component" value="Unassembled WGS sequence"/>
</dbReference>
<sequence>MTGCSDQGDSTGQSGATSTAYCVDRAELATRERIADVRLAYEETNQFDSVRIDGGFADQLDEWLGFFIENSGLPRPDRIRHFGTWVDGSGSDNCTSWHNSGRAIDFTRFVAGDDEFVSLRYDQWRDRDDLEQIRRRYWATAASLCRHFSYVVTYLYNDAHANHIHIDNGFSGSSMAWFTSGSQTQVQAAQAICTYLFDVEVEITGSWDRATRRATDQVLEQIGVGGSLTDDGAWTEFTGAATGRGA</sequence>